<dbReference type="OrthoDB" id="418487at2"/>
<feature type="domain" description="Glycosyl hydrolase-like 10" evidence="2">
    <location>
        <begin position="117"/>
        <end position="266"/>
    </location>
</feature>
<evidence type="ECO:0000256" key="1">
    <source>
        <dbReference type="ARBA" id="ARBA00022729"/>
    </source>
</evidence>
<dbReference type="PANTHER" id="PTHR43405:SF1">
    <property type="entry name" value="GLYCOSYL HYDROLASE DIGH"/>
    <property type="match status" value="1"/>
</dbReference>
<dbReference type="InterPro" id="IPR017853">
    <property type="entry name" value="GH"/>
</dbReference>
<dbReference type="InterPro" id="IPR052177">
    <property type="entry name" value="Divisome_Glycosyl_Hydrolase"/>
</dbReference>
<dbReference type="SUPFAM" id="SSF51445">
    <property type="entry name" value="(Trans)glycosidases"/>
    <property type="match status" value="1"/>
</dbReference>
<accession>A0A1D8TSQ1</accession>
<dbReference type="InterPro" id="IPR003790">
    <property type="entry name" value="GHL10"/>
</dbReference>
<dbReference type="Pfam" id="PF02638">
    <property type="entry name" value="GHL10"/>
    <property type="match status" value="1"/>
</dbReference>
<evidence type="ECO:0000313" key="4">
    <source>
        <dbReference type="Proteomes" id="UP000177870"/>
    </source>
</evidence>
<name>A0A1D8TSQ1_9CYAN</name>
<dbReference type="EMBL" id="CP017599">
    <property type="protein sequence ID" value="AOX00691.1"/>
    <property type="molecule type" value="Genomic_DNA"/>
</dbReference>
<dbReference type="STRING" id="1458985.BJP34_15665"/>
<evidence type="ECO:0000313" key="3">
    <source>
        <dbReference type="EMBL" id="AOX00691.1"/>
    </source>
</evidence>
<sequence length="493" mass="56402">MYNSFGKRRQHRQGLHRSLIATFAIGSSLLSQCWFVPTAEAKTKAYCHFTQEAIAQKESLRVNSLKDNSDSKISYQTIIQEHASFLQQCRSQTWPQNQAIWVRLYPCDARPGALEETLDRIVNQGYNQVYVEVFYDGRVLLPKSDNRTPWPSVIQQPGTENVDLLAQAIQKGRERGLQVYAWMFTMNFGYTYGHRAERQQILARNGRGETSLSVVKDGSQVFIDPYNRQAQVDYYEMLKGVLKRRPDGILFDYIRYPRGSGSQSVASSVKDLWIYSDAAKQALYQRAGNNQGKELIRRYLSKGSISAKDIKAVKKLYPDEKTPLWQGRTPSPRESTRTIQWQLWQLSVAHAAQGILDFLKLGELAAERAGVQAGAVFFPDGNQVVGRMGYDSRLQPWEHFPRSLEWHPMSYGVCGHTGCIANLVKRVFKWASSETDVKPALAGTWGRSIKNRPSLENQMQALRRVTPQINSVSHFAFSWQNPEFDRERKFCRL</sequence>
<reference evidence="4" key="1">
    <citation type="submission" date="2016-10" db="EMBL/GenBank/DDBJ databases">
        <title>Comparative genomics uncovers the prolific and rare metabolic potential of the cyanobacterial genus Moorea.</title>
        <authorList>
            <person name="Leao T."/>
            <person name="Castelao G."/>
            <person name="Korobeynikov A."/>
            <person name="Monroe E.A."/>
            <person name="Podell S."/>
            <person name="Glukhov E."/>
            <person name="Allen E."/>
            <person name="Gerwick W.H."/>
            <person name="Gerwick L."/>
        </authorList>
    </citation>
    <scope>NUCLEOTIDE SEQUENCE [LARGE SCALE GENOMIC DNA]</scope>
    <source>
        <strain evidence="4">PAL-8-15-08-1</strain>
    </source>
</reference>
<dbReference type="PANTHER" id="PTHR43405">
    <property type="entry name" value="GLYCOSYL HYDROLASE DIGH"/>
    <property type="match status" value="1"/>
</dbReference>
<keyword evidence="1" id="KW-0732">Signal</keyword>
<dbReference type="Proteomes" id="UP000177870">
    <property type="component" value="Chromosome"/>
</dbReference>
<protein>
    <recommendedName>
        <fullName evidence="2">Glycosyl hydrolase-like 10 domain-containing protein</fullName>
    </recommendedName>
</protein>
<evidence type="ECO:0000259" key="2">
    <source>
        <dbReference type="Pfam" id="PF02638"/>
    </source>
</evidence>
<dbReference type="KEGG" id="mpro:BJP34_15665"/>
<gene>
    <name evidence="3" type="ORF">BJP34_15665</name>
</gene>
<proteinExistence type="predicted"/>
<dbReference type="AlphaFoldDB" id="A0A1D8TSQ1"/>
<dbReference type="RefSeq" id="WP_070393144.1">
    <property type="nucleotide sequence ID" value="NZ_CP017599.1"/>
</dbReference>
<organism evidence="3 4">
    <name type="scientific">Moorena producens PAL-8-15-08-1</name>
    <dbReference type="NCBI Taxonomy" id="1458985"/>
    <lineage>
        <taxon>Bacteria</taxon>
        <taxon>Bacillati</taxon>
        <taxon>Cyanobacteriota</taxon>
        <taxon>Cyanophyceae</taxon>
        <taxon>Coleofasciculales</taxon>
        <taxon>Coleofasciculaceae</taxon>
        <taxon>Moorena</taxon>
    </lineage>
</organism>
<dbReference type="Gene3D" id="3.20.20.80">
    <property type="entry name" value="Glycosidases"/>
    <property type="match status" value="1"/>
</dbReference>